<feature type="binding site" evidence="8">
    <location>
        <begin position="193"/>
        <end position="197"/>
    </location>
    <ligand>
        <name>ATP</name>
        <dbReference type="ChEBI" id="CHEBI:30616"/>
    </ligand>
</feature>
<feature type="binding site" evidence="8">
    <location>
        <position position="184"/>
    </location>
    <ligand>
        <name>ATP</name>
        <dbReference type="ChEBI" id="CHEBI:30616"/>
    </ligand>
</feature>
<keyword evidence="2 8" id="KW-0436">Ligase</keyword>
<dbReference type="InterPro" id="IPR024109">
    <property type="entry name" value="Trp-tRNA-ligase_bac-type"/>
</dbReference>
<comment type="subunit">
    <text evidence="8">Homodimer.</text>
</comment>
<dbReference type="Gene3D" id="1.10.240.10">
    <property type="entry name" value="Tyrosyl-Transfer RNA Synthetase"/>
    <property type="match status" value="1"/>
</dbReference>
<dbReference type="Gene3D" id="3.40.50.620">
    <property type="entry name" value="HUPs"/>
    <property type="match status" value="1"/>
</dbReference>
<feature type="binding site" evidence="8">
    <location>
        <begin position="145"/>
        <end position="147"/>
    </location>
    <ligand>
        <name>ATP</name>
        <dbReference type="ChEBI" id="CHEBI:30616"/>
    </ligand>
</feature>
<evidence type="ECO:0000256" key="7">
    <source>
        <dbReference type="ARBA" id="ARBA00049929"/>
    </source>
</evidence>
<feature type="binding site" evidence="8">
    <location>
        <position position="133"/>
    </location>
    <ligand>
        <name>L-tryptophan</name>
        <dbReference type="ChEBI" id="CHEBI:57912"/>
    </ligand>
</feature>
<evidence type="ECO:0000256" key="6">
    <source>
        <dbReference type="ARBA" id="ARBA00023146"/>
    </source>
</evidence>
<keyword evidence="6 8" id="KW-0030">Aminoacyl-tRNA synthetase</keyword>
<dbReference type="InterPro" id="IPR002306">
    <property type="entry name" value="Trp-tRNA-ligase"/>
</dbReference>
<name>A0A7W8D158_9FIRM</name>
<gene>
    <name evidence="8" type="primary">trpS</name>
    <name evidence="10" type="ORF">HNQ43_000117</name>
</gene>
<keyword evidence="4 8" id="KW-0067">ATP-binding</keyword>
<dbReference type="EC" id="6.1.1.2" evidence="8"/>
<dbReference type="PROSITE" id="PS00178">
    <property type="entry name" value="AA_TRNA_LIGASE_I"/>
    <property type="match status" value="1"/>
</dbReference>
<dbReference type="GO" id="GO:0005829">
    <property type="term" value="C:cytosol"/>
    <property type="evidence" value="ECO:0007669"/>
    <property type="project" value="TreeGrafter"/>
</dbReference>
<dbReference type="InterPro" id="IPR002305">
    <property type="entry name" value="aa-tRNA-synth_Ic"/>
</dbReference>
<feature type="binding site" evidence="8">
    <location>
        <begin position="17"/>
        <end position="18"/>
    </location>
    <ligand>
        <name>ATP</name>
        <dbReference type="ChEBI" id="CHEBI:30616"/>
    </ligand>
</feature>
<evidence type="ECO:0000256" key="4">
    <source>
        <dbReference type="ARBA" id="ARBA00022840"/>
    </source>
</evidence>
<evidence type="ECO:0000313" key="10">
    <source>
        <dbReference type="EMBL" id="MBB5184084.1"/>
    </source>
</evidence>
<feature type="short sequence motif" description="'KMSKS' region" evidence="8">
    <location>
        <begin position="193"/>
        <end position="197"/>
    </location>
</feature>
<accession>A0A7W8D158</accession>
<evidence type="ECO:0000256" key="1">
    <source>
        <dbReference type="ARBA" id="ARBA00005594"/>
    </source>
</evidence>
<dbReference type="InterPro" id="IPR001412">
    <property type="entry name" value="aa-tRNA-synth_I_CS"/>
</dbReference>
<dbReference type="RefSeq" id="WP_183373803.1">
    <property type="nucleotide sequence ID" value="NZ_CAWVLV010000028.1"/>
</dbReference>
<evidence type="ECO:0000256" key="8">
    <source>
        <dbReference type="HAMAP-Rule" id="MF_00140"/>
    </source>
</evidence>
<protein>
    <recommendedName>
        <fullName evidence="8">Tryptophan--tRNA ligase</fullName>
        <ecNumber evidence="8">6.1.1.2</ecNumber>
    </recommendedName>
    <alternativeName>
        <fullName evidence="8">Tryptophanyl-tRNA synthetase</fullName>
        <shortName evidence="8">TrpRS</shortName>
    </alternativeName>
</protein>
<evidence type="ECO:0000256" key="2">
    <source>
        <dbReference type="ARBA" id="ARBA00022598"/>
    </source>
</evidence>
<dbReference type="PRINTS" id="PR01039">
    <property type="entry name" value="TRNASYNTHTRP"/>
</dbReference>
<comment type="caution">
    <text evidence="10">The sequence shown here is derived from an EMBL/GenBank/DDBJ whole genome shotgun (WGS) entry which is preliminary data.</text>
</comment>
<dbReference type="FunFam" id="1.10.240.10:FF:000002">
    <property type="entry name" value="Tryptophan--tRNA ligase"/>
    <property type="match status" value="1"/>
</dbReference>
<evidence type="ECO:0000256" key="5">
    <source>
        <dbReference type="ARBA" id="ARBA00022917"/>
    </source>
</evidence>
<keyword evidence="5 8" id="KW-0648">Protein biosynthesis</keyword>
<evidence type="ECO:0000256" key="3">
    <source>
        <dbReference type="ARBA" id="ARBA00022741"/>
    </source>
</evidence>
<dbReference type="InterPro" id="IPR050203">
    <property type="entry name" value="Trp-tRNA_synthetase"/>
</dbReference>
<dbReference type="SUPFAM" id="SSF52374">
    <property type="entry name" value="Nucleotidylyl transferase"/>
    <property type="match status" value="1"/>
</dbReference>
<feature type="short sequence motif" description="'HIGH' region" evidence="8">
    <location>
        <begin position="10"/>
        <end position="18"/>
    </location>
</feature>
<dbReference type="AlphaFoldDB" id="A0A7W8D158"/>
<keyword evidence="8" id="KW-0963">Cytoplasm</keyword>
<comment type="catalytic activity">
    <reaction evidence="7 8">
        <text>tRNA(Trp) + L-tryptophan + ATP = L-tryptophyl-tRNA(Trp) + AMP + diphosphate + H(+)</text>
        <dbReference type="Rhea" id="RHEA:24080"/>
        <dbReference type="Rhea" id="RHEA-COMP:9671"/>
        <dbReference type="Rhea" id="RHEA-COMP:9705"/>
        <dbReference type="ChEBI" id="CHEBI:15378"/>
        <dbReference type="ChEBI" id="CHEBI:30616"/>
        <dbReference type="ChEBI" id="CHEBI:33019"/>
        <dbReference type="ChEBI" id="CHEBI:57912"/>
        <dbReference type="ChEBI" id="CHEBI:78442"/>
        <dbReference type="ChEBI" id="CHEBI:78535"/>
        <dbReference type="ChEBI" id="CHEBI:456215"/>
        <dbReference type="EC" id="6.1.1.2"/>
    </reaction>
</comment>
<comment type="subcellular location">
    <subcellularLocation>
        <location evidence="8">Cytoplasm</location>
    </subcellularLocation>
</comment>
<sequence length="327" mass="36816">MERMLSGIKPTGRLTLGNYIGAISQFVQFQDEYELYIFIANQHAITIPIEAKELRKNTKDLIALYLASGLDPNKVTIFLQSDVAAHAKLGWVMTCMSYMGELQRMTQYKDKVAKQETGITAGLFTYPCLMAADILLYDPKYVPVGIDQKQHVELARNLAERFNNRYSDTFTIPEPKMTTVGQKIYSLQDPTKKMSKSETNPKGTIDLLDDPNLARKKILSAVTDSLGIIQYDPENQPGLANLLTIQSVLSKEPIDSIVSRYQGKGYGELKQEIGQTVFDFLSDLQARYKNVLDKKIVDEVLAQGAQKASRIADKKIQKVYRKIGFNI</sequence>
<dbReference type="GO" id="GO:0006436">
    <property type="term" value="P:tryptophanyl-tRNA aminoacylation"/>
    <property type="evidence" value="ECO:0007669"/>
    <property type="project" value="UniProtKB-UniRule"/>
</dbReference>
<reference evidence="10 11" key="1">
    <citation type="submission" date="2020-08" db="EMBL/GenBank/DDBJ databases">
        <title>Genomic Encyclopedia of Type Strains, Phase IV (KMG-IV): sequencing the most valuable type-strain genomes for metagenomic binning, comparative biology and taxonomic classification.</title>
        <authorList>
            <person name="Goeker M."/>
        </authorList>
    </citation>
    <scope>NUCLEOTIDE SEQUENCE [LARGE SCALE GENOMIC DNA]</scope>
    <source>
        <strain evidence="10 11">DSM 26963</strain>
    </source>
</reference>
<dbReference type="GO" id="GO:0004830">
    <property type="term" value="F:tryptophan-tRNA ligase activity"/>
    <property type="evidence" value="ECO:0007669"/>
    <property type="project" value="UniProtKB-UniRule"/>
</dbReference>
<dbReference type="PANTHER" id="PTHR43766">
    <property type="entry name" value="TRYPTOPHAN--TRNA LIGASE, MITOCHONDRIAL"/>
    <property type="match status" value="1"/>
</dbReference>
<dbReference type="EMBL" id="JACHHD010000001">
    <property type="protein sequence ID" value="MBB5184084.1"/>
    <property type="molecule type" value="Genomic_DNA"/>
</dbReference>
<comment type="similarity">
    <text evidence="1 8 9">Belongs to the class-I aminoacyl-tRNA synthetase family.</text>
</comment>
<keyword evidence="3 8" id="KW-0547">Nucleotide-binding</keyword>
<evidence type="ECO:0000256" key="9">
    <source>
        <dbReference type="RuleBase" id="RU363036"/>
    </source>
</evidence>
<proteinExistence type="inferred from homology"/>
<dbReference type="InterPro" id="IPR014729">
    <property type="entry name" value="Rossmann-like_a/b/a_fold"/>
</dbReference>
<dbReference type="NCBIfam" id="TIGR00233">
    <property type="entry name" value="trpS"/>
    <property type="match status" value="1"/>
</dbReference>
<evidence type="ECO:0000313" key="11">
    <source>
        <dbReference type="Proteomes" id="UP000521313"/>
    </source>
</evidence>
<dbReference type="Proteomes" id="UP000521313">
    <property type="component" value="Unassembled WGS sequence"/>
</dbReference>
<feature type="binding site" evidence="8">
    <location>
        <begin position="9"/>
        <end position="11"/>
    </location>
    <ligand>
        <name>ATP</name>
        <dbReference type="ChEBI" id="CHEBI:30616"/>
    </ligand>
</feature>
<dbReference type="HAMAP" id="MF_00140_B">
    <property type="entry name" value="Trp_tRNA_synth_B"/>
    <property type="match status" value="1"/>
</dbReference>
<dbReference type="GO" id="GO:0005524">
    <property type="term" value="F:ATP binding"/>
    <property type="evidence" value="ECO:0007669"/>
    <property type="project" value="UniProtKB-UniRule"/>
</dbReference>
<organism evidence="10 11">
    <name type="scientific">Faecalicoccus acidiformans</name>
    <dbReference type="NCBI Taxonomy" id="915173"/>
    <lineage>
        <taxon>Bacteria</taxon>
        <taxon>Bacillati</taxon>
        <taxon>Bacillota</taxon>
        <taxon>Erysipelotrichia</taxon>
        <taxon>Erysipelotrichales</taxon>
        <taxon>Erysipelotrichaceae</taxon>
        <taxon>Faecalicoccus</taxon>
    </lineage>
</organism>
<dbReference type="PANTHER" id="PTHR43766:SF1">
    <property type="entry name" value="TRYPTOPHAN--TRNA LIGASE, MITOCHONDRIAL"/>
    <property type="match status" value="1"/>
</dbReference>
<comment type="function">
    <text evidence="8">Catalyzes the attachment of tryptophan to tRNA(Trp).</text>
</comment>
<dbReference type="CDD" id="cd00806">
    <property type="entry name" value="TrpRS_core"/>
    <property type="match status" value="1"/>
</dbReference>
<dbReference type="Pfam" id="PF00579">
    <property type="entry name" value="tRNA-synt_1b"/>
    <property type="match status" value="1"/>
</dbReference>